<dbReference type="PANTHER" id="PTHR12236">
    <property type="entry name" value="STRUCTURAL CONTITUENT OF CUTICLE"/>
    <property type="match status" value="1"/>
</dbReference>
<evidence type="ECO:0000313" key="4">
    <source>
        <dbReference type="EMBL" id="CAH0766232.1"/>
    </source>
</evidence>
<dbReference type="Pfam" id="PF00379">
    <property type="entry name" value="Chitin_bind_4"/>
    <property type="match status" value="1"/>
</dbReference>
<protein>
    <recommendedName>
        <fullName evidence="6">Cuticle protein</fullName>
    </recommendedName>
</protein>
<dbReference type="AlphaFoldDB" id="A0A9P0FZX9"/>
<evidence type="ECO:0000256" key="1">
    <source>
        <dbReference type="ARBA" id="ARBA00022460"/>
    </source>
</evidence>
<sequence>MAFKLYILAALVAVAQAQYPSYAYGGATSSASFSLGPAKAYAPAYAPAYVAPAYKPAYVAPAYKPAYVAPAYKPAYVAPAYHAPAYVAPAYHAPAYVAPAAYHAPAYVAPAYHAPAYKAPAYAAPVYPDAHPAYNFAYTVNDPHTYDVKSQEESRDGDYVKGTYSLVEPDGSKRVVTYADNGYGFEAVVHKEPGSHPAYAPKAYAPAYAPAYPAPYHG</sequence>
<evidence type="ECO:0008006" key="6">
    <source>
        <dbReference type="Google" id="ProtNLM"/>
    </source>
</evidence>
<name>A0A9P0FZX9_BEMTA</name>
<organism evidence="4 5">
    <name type="scientific">Bemisia tabaci</name>
    <name type="common">Sweetpotato whitefly</name>
    <name type="synonym">Aleurodes tabaci</name>
    <dbReference type="NCBI Taxonomy" id="7038"/>
    <lineage>
        <taxon>Eukaryota</taxon>
        <taxon>Metazoa</taxon>
        <taxon>Ecdysozoa</taxon>
        <taxon>Arthropoda</taxon>
        <taxon>Hexapoda</taxon>
        <taxon>Insecta</taxon>
        <taxon>Pterygota</taxon>
        <taxon>Neoptera</taxon>
        <taxon>Paraneoptera</taxon>
        <taxon>Hemiptera</taxon>
        <taxon>Sternorrhyncha</taxon>
        <taxon>Aleyrodoidea</taxon>
        <taxon>Aleyrodidae</taxon>
        <taxon>Aleyrodinae</taxon>
        <taxon>Bemisia</taxon>
    </lineage>
</organism>
<gene>
    <name evidence="4" type="ORF">BEMITA_LOCUS4216</name>
</gene>
<dbReference type="Proteomes" id="UP001152759">
    <property type="component" value="Chromosome 2"/>
</dbReference>
<dbReference type="PROSITE" id="PS51155">
    <property type="entry name" value="CHIT_BIND_RR_2"/>
    <property type="match status" value="1"/>
</dbReference>
<dbReference type="OrthoDB" id="6334769at2759"/>
<feature type="signal peptide" evidence="3">
    <location>
        <begin position="1"/>
        <end position="17"/>
    </location>
</feature>
<dbReference type="GO" id="GO:0031012">
    <property type="term" value="C:extracellular matrix"/>
    <property type="evidence" value="ECO:0007669"/>
    <property type="project" value="TreeGrafter"/>
</dbReference>
<keyword evidence="3" id="KW-0732">Signal</keyword>
<proteinExistence type="predicted"/>
<dbReference type="KEGG" id="btab:109040128"/>
<evidence type="ECO:0000256" key="3">
    <source>
        <dbReference type="SAM" id="SignalP"/>
    </source>
</evidence>
<evidence type="ECO:0000256" key="2">
    <source>
        <dbReference type="PROSITE-ProRule" id="PRU00497"/>
    </source>
</evidence>
<accession>A0A9P0FZX9</accession>
<keyword evidence="5" id="KW-1185">Reference proteome</keyword>
<keyword evidence="1 2" id="KW-0193">Cuticle</keyword>
<dbReference type="GO" id="GO:0005615">
    <property type="term" value="C:extracellular space"/>
    <property type="evidence" value="ECO:0007669"/>
    <property type="project" value="TreeGrafter"/>
</dbReference>
<feature type="chain" id="PRO_5040493839" description="Cuticle protein" evidence="3">
    <location>
        <begin position="18"/>
        <end position="218"/>
    </location>
</feature>
<reference evidence="4" key="1">
    <citation type="submission" date="2021-12" db="EMBL/GenBank/DDBJ databases">
        <authorList>
            <person name="King R."/>
        </authorList>
    </citation>
    <scope>NUCLEOTIDE SEQUENCE</scope>
</reference>
<dbReference type="InterPro" id="IPR000618">
    <property type="entry name" value="Insect_cuticle"/>
</dbReference>
<dbReference type="EMBL" id="OU963863">
    <property type="protein sequence ID" value="CAH0766232.1"/>
    <property type="molecule type" value="Genomic_DNA"/>
</dbReference>
<evidence type="ECO:0000313" key="5">
    <source>
        <dbReference type="Proteomes" id="UP001152759"/>
    </source>
</evidence>
<dbReference type="GO" id="GO:0042302">
    <property type="term" value="F:structural constituent of cuticle"/>
    <property type="evidence" value="ECO:0007669"/>
    <property type="project" value="UniProtKB-UniRule"/>
</dbReference>
<dbReference type="PANTHER" id="PTHR12236:SF95">
    <property type="entry name" value="CUTICULAR PROTEIN 76BD, ISOFORM C-RELATED"/>
    <property type="match status" value="1"/>
</dbReference>
<dbReference type="InterPro" id="IPR051217">
    <property type="entry name" value="Insect_Cuticle_Struc_Prot"/>
</dbReference>